<feature type="domain" description="ATPase AAA-type core" evidence="3">
    <location>
        <begin position="314"/>
        <end position="390"/>
    </location>
</feature>
<evidence type="ECO:0000313" key="5">
    <source>
        <dbReference type="EMBL" id="OGZ61051.1"/>
    </source>
</evidence>
<feature type="region of interest" description="Disordered" evidence="1">
    <location>
        <begin position="78"/>
        <end position="105"/>
    </location>
</feature>
<dbReference type="Gene3D" id="1.20.58.760">
    <property type="entry name" value="Peptidase M41"/>
    <property type="match status" value="1"/>
</dbReference>
<dbReference type="GO" id="GO:0005886">
    <property type="term" value="C:plasma membrane"/>
    <property type="evidence" value="ECO:0007669"/>
    <property type="project" value="TreeGrafter"/>
</dbReference>
<dbReference type="STRING" id="1802163.A2932_01050"/>
<dbReference type="InterPro" id="IPR003959">
    <property type="entry name" value="ATPase_AAA_core"/>
</dbReference>
<dbReference type="InterPro" id="IPR037219">
    <property type="entry name" value="Peptidase_M41-like"/>
</dbReference>
<dbReference type="Pfam" id="PF00004">
    <property type="entry name" value="AAA"/>
    <property type="match status" value="1"/>
</dbReference>
<dbReference type="PANTHER" id="PTHR23076">
    <property type="entry name" value="METALLOPROTEASE M41 FTSH"/>
    <property type="match status" value="1"/>
</dbReference>
<comment type="caution">
    <text evidence="5">The sequence shown here is derived from an EMBL/GenBank/DDBJ whole genome shotgun (WGS) entry which is preliminary data.</text>
</comment>
<dbReference type="PANTHER" id="PTHR23076:SF97">
    <property type="entry name" value="ATP-DEPENDENT ZINC METALLOPROTEASE YME1L1"/>
    <property type="match status" value="1"/>
</dbReference>
<evidence type="ECO:0000259" key="4">
    <source>
        <dbReference type="Pfam" id="PF01434"/>
    </source>
</evidence>
<dbReference type="GO" id="GO:0005524">
    <property type="term" value="F:ATP binding"/>
    <property type="evidence" value="ECO:0007669"/>
    <property type="project" value="InterPro"/>
</dbReference>
<dbReference type="Gene3D" id="3.40.50.300">
    <property type="entry name" value="P-loop containing nucleotide triphosphate hydrolases"/>
    <property type="match status" value="2"/>
</dbReference>
<gene>
    <name evidence="5" type="ORF">A2932_01050</name>
</gene>
<dbReference type="GO" id="GO:0016887">
    <property type="term" value="F:ATP hydrolysis activity"/>
    <property type="evidence" value="ECO:0007669"/>
    <property type="project" value="InterPro"/>
</dbReference>
<protein>
    <recommendedName>
        <fullName evidence="7">AAA+ ATPase domain-containing protein</fullName>
    </recommendedName>
</protein>
<keyword evidence="2" id="KW-0472">Membrane</keyword>
<dbReference type="InterPro" id="IPR000642">
    <property type="entry name" value="Peptidase_M41"/>
</dbReference>
<keyword evidence="2" id="KW-0812">Transmembrane</keyword>
<feature type="transmembrane region" description="Helical" evidence="2">
    <location>
        <begin position="12"/>
        <end position="36"/>
    </location>
</feature>
<feature type="transmembrane region" description="Helical" evidence="2">
    <location>
        <begin position="208"/>
        <end position="233"/>
    </location>
</feature>
<dbReference type="GO" id="GO:0004176">
    <property type="term" value="F:ATP-dependent peptidase activity"/>
    <property type="evidence" value="ECO:0007669"/>
    <property type="project" value="InterPro"/>
</dbReference>
<name>A0A1G2HFP0_9BACT</name>
<dbReference type="EMBL" id="MHOI01000031">
    <property type="protein sequence ID" value="OGZ61051.1"/>
    <property type="molecule type" value="Genomic_DNA"/>
</dbReference>
<dbReference type="InterPro" id="IPR027417">
    <property type="entry name" value="P-loop_NTPase"/>
</dbReference>
<dbReference type="Pfam" id="PF01434">
    <property type="entry name" value="Peptidase_M41"/>
    <property type="match status" value="1"/>
</dbReference>
<evidence type="ECO:0000259" key="3">
    <source>
        <dbReference type="Pfam" id="PF00004"/>
    </source>
</evidence>
<feature type="transmembrane region" description="Helical" evidence="2">
    <location>
        <begin position="183"/>
        <end position="202"/>
    </location>
</feature>
<proteinExistence type="predicted"/>
<dbReference type="SUPFAM" id="SSF140990">
    <property type="entry name" value="FtsH protease domain-like"/>
    <property type="match status" value="1"/>
</dbReference>
<sequence length="978" mass="110524">MAKLFGKRFLYIPLPVFLAATIATFFISFAVFSLYGANALQAFMLAGFSSVIGVGLVGFLFTTVNYFIEGRGLLELIDTGEEPPPQRPRGPVGSSRESETDEQFDKRMRKLRIKALKRDTRNTRARVIRNYLTILLLFFGTWFIMDDIALFFHKLFLLEGGGALSSSMGIGDLGSTFKDPKSLFIFDWRVLAVIWFFIVLWLPSGLAYLIFMGAFSMRLVFMVFGQQGIIFVLNYSMLPGFYLLMMVFMFGSILLPFLTSFKFYKPGDATWQTREGAMRGQPHVRAGAETQIRKFIKFVNSEPGDNARKPTRGILFAGPPGTGKTLYAKELATRLELPFAFADGQAFQFPFPGLDRLMMRYVEWRVNSFAKAYKGIIFFIDECELVFAARAGLSAGGRQTSMGSTEQYPASIWDVLSYDSAGAISSCGLVLDSPEVRARIWDLKPAWATGRQEQPTSGILNTIHRFFMPMGMGGGAGGGAILYFLTWMDGTGSPPIATVLKRRFVNTFLHFFLPVTIPFRESDIHLRVPFAPSRLRIPVPLTKQAVSIPLSVSFAPILRMPPASPEYYNILFIGATNRPEMLDPAILRPGRMGITLRFDTPGVEDRKDIIKLYFDRAKKKGWMLPEVNSEENIETFARATSNMSPAEIEATIDAGPDVREYHVENLKRLHEMLESKIPLEDFIDEDRKYWLRHEDETKKAGWDDTRADMLSLLEARNTILWGRSDAGRTTELHREHTADHELYGHLIELFASLGDFMRPTVISVLPRGKALGMVAHVPVEERDPQPQRILEGMIRISVGSTVAENFIYGEHTPGVSSDLANATRIACFMVGRTAMPPYNCAEDESERYKKYGEILIQVPEAPTMPTMPNPNGFIQSVLMDPKKAERVAIIMGQAYVDCYRLIKLNYGRPYLENVKKDLLRLDELGGSRLEKIWKDFKTEIKDWSALTEEQKKTWWPDKIFASGNPFYEKQTPEAREVA</sequence>
<evidence type="ECO:0000256" key="1">
    <source>
        <dbReference type="SAM" id="MobiDB-lite"/>
    </source>
</evidence>
<evidence type="ECO:0000313" key="6">
    <source>
        <dbReference type="Proteomes" id="UP000179153"/>
    </source>
</evidence>
<reference evidence="5 6" key="1">
    <citation type="journal article" date="2016" name="Nat. Commun.">
        <title>Thousands of microbial genomes shed light on interconnected biogeochemical processes in an aquifer system.</title>
        <authorList>
            <person name="Anantharaman K."/>
            <person name="Brown C.T."/>
            <person name="Hug L.A."/>
            <person name="Sharon I."/>
            <person name="Castelle C.J."/>
            <person name="Probst A.J."/>
            <person name="Thomas B.C."/>
            <person name="Singh A."/>
            <person name="Wilkins M.J."/>
            <person name="Karaoz U."/>
            <person name="Brodie E.L."/>
            <person name="Williams K.H."/>
            <person name="Hubbard S.S."/>
            <person name="Banfield J.F."/>
        </authorList>
    </citation>
    <scope>NUCLEOTIDE SEQUENCE [LARGE SCALE GENOMIC DNA]</scope>
</reference>
<dbReference type="GO" id="GO:0006508">
    <property type="term" value="P:proteolysis"/>
    <property type="evidence" value="ECO:0007669"/>
    <property type="project" value="InterPro"/>
</dbReference>
<feature type="transmembrane region" description="Helical" evidence="2">
    <location>
        <begin position="42"/>
        <end position="68"/>
    </location>
</feature>
<evidence type="ECO:0000256" key="2">
    <source>
        <dbReference type="SAM" id="Phobius"/>
    </source>
</evidence>
<feature type="transmembrane region" description="Helical" evidence="2">
    <location>
        <begin position="240"/>
        <end position="258"/>
    </location>
</feature>
<dbReference type="GO" id="GO:0030163">
    <property type="term" value="P:protein catabolic process"/>
    <property type="evidence" value="ECO:0007669"/>
    <property type="project" value="TreeGrafter"/>
</dbReference>
<feature type="domain" description="Peptidase M41" evidence="4">
    <location>
        <begin position="731"/>
        <end position="835"/>
    </location>
</feature>
<feature type="transmembrane region" description="Helical" evidence="2">
    <location>
        <begin position="127"/>
        <end position="145"/>
    </location>
</feature>
<dbReference type="AlphaFoldDB" id="A0A1G2HFP0"/>
<organism evidence="5 6">
    <name type="scientific">Candidatus Spechtbacteria bacterium RIFCSPLOWO2_01_FULL_46_10</name>
    <dbReference type="NCBI Taxonomy" id="1802163"/>
    <lineage>
        <taxon>Bacteria</taxon>
        <taxon>Candidatus Spechtiibacteriota</taxon>
    </lineage>
</organism>
<keyword evidence="2" id="KW-1133">Transmembrane helix</keyword>
<evidence type="ECO:0008006" key="7">
    <source>
        <dbReference type="Google" id="ProtNLM"/>
    </source>
</evidence>
<dbReference type="Gene3D" id="1.10.8.60">
    <property type="match status" value="1"/>
</dbReference>
<dbReference type="Proteomes" id="UP000179153">
    <property type="component" value="Unassembled WGS sequence"/>
</dbReference>
<dbReference type="SUPFAM" id="SSF52540">
    <property type="entry name" value="P-loop containing nucleoside triphosphate hydrolases"/>
    <property type="match status" value="1"/>
</dbReference>
<dbReference type="GO" id="GO:0004222">
    <property type="term" value="F:metalloendopeptidase activity"/>
    <property type="evidence" value="ECO:0007669"/>
    <property type="project" value="InterPro"/>
</dbReference>
<accession>A0A1G2HFP0</accession>